<name>A0ACD5Y6Q8_AVESA</name>
<sequence length="581" mass="63814">MNYISLISKHFSVYIHAESRKNKSLTLNRSVWNGGRYVALPLSRHETIHTLVTKSNRMSSTTTKCPTYTDGLRTEQTAPHEQMEIELWLLWATLAVVLLWATRRAGTGGRMPPGPTPLPVVGNLFSLRGNLHHTLARLARVHGPVMTLKLGLTTAVVVSSRDAAGEAFAKHDRRLAARAVPDAARALGFSDRSMIWLPSSDPLWKSLRGIVATNVFSPRGLAAARGIRERKVRDLVSYFRGRAGREVDVGQAVYGGVLNLVSSAFCSVDVVDVGGESAQGVRELVEDLVTTVAQPNISDLVPFLRPLDLQGWRRWAAIRFEKVFLILDGIIDRRIAAANSSTESEKHGDFLDSLLELVSTGKIARDSLTTILFDVFAAGSDTVSVTVEWAMAELLRNPSVMAKARAEIENALGGKETIDETDVANLPYLQAVVKEAMRLHPVAPILLPHRAVEEGVEIGGYDVPKGSTVIFNAWAIMRDPAAWESPDEFVPERFLDTANQVDFRGKAFEFIPFGSGRRLCPGLPMAERVVPFILASLLHTFEWRLPHGISAEDLDVSERFTSANVLAVPLKAVPVVSWSLN</sequence>
<reference evidence="1" key="1">
    <citation type="submission" date="2021-05" db="EMBL/GenBank/DDBJ databases">
        <authorList>
            <person name="Scholz U."/>
            <person name="Mascher M."/>
            <person name="Fiebig A."/>
        </authorList>
    </citation>
    <scope>NUCLEOTIDE SEQUENCE [LARGE SCALE GENOMIC DNA]</scope>
</reference>
<organism evidence="1 2">
    <name type="scientific">Avena sativa</name>
    <name type="common">Oat</name>
    <dbReference type="NCBI Taxonomy" id="4498"/>
    <lineage>
        <taxon>Eukaryota</taxon>
        <taxon>Viridiplantae</taxon>
        <taxon>Streptophyta</taxon>
        <taxon>Embryophyta</taxon>
        <taxon>Tracheophyta</taxon>
        <taxon>Spermatophyta</taxon>
        <taxon>Magnoliopsida</taxon>
        <taxon>Liliopsida</taxon>
        <taxon>Poales</taxon>
        <taxon>Poaceae</taxon>
        <taxon>BOP clade</taxon>
        <taxon>Pooideae</taxon>
        <taxon>Poodae</taxon>
        <taxon>Poeae</taxon>
        <taxon>Poeae Chloroplast Group 1 (Aveneae type)</taxon>
        <taxon>Aveninae</taxon>
        <taxon>Avena</taxon>
    </lineage>
</organism>
<reference evidence="1" key="2">
    <citation type="submission" date="2025-09" db="UniProtKB">
        <authorList>
            <consortium name="EnsemblPlants"/>
        </authorList>
    </citation>
    <scope>IDENTIFICATION</scope>
</reference>
<evidence type="ECO:0000313" key="2">
    <source>
        <dbReference type="Proteomes" id="UP001732700"/>
    </source>
</evidence>
<keyword evidence="2" id="KW-1185">Reference proteome</keyword>
<proteinExistence type="predicted"/>
<evidence type="ECO:0000313" key="1">
    <source>
        <dbReference type="EnsemblPlants" id="AVESA.00010b.r2.5CG0923360.1.CDS.1"/>
    </source>
</evidence>
<dbReference type="Proteomes" id="UP001732700">
    <property type="component" value="Chromosome 5C"/>
</dbReference>
<accession>A0ACD5Y6Q8</accession>
<dbReference type="EnsemblPlants" id="AVESA.00010b.r2.5CG0923360.1">
    <property type="protein sequence ID" value="AVESA.00010b.r2.5CG0923360.1.CDS.1"/>
    <property type="gene ID" value="AVESA.00010b.r2.5CG0923360"/>
</dbReference>
<protein>
    <submittedName>
        <fullName evidence="1">Uncharacterized protein</fullName>
    </submittedName>
</protein>